<comment type="function">
    <text evidence="6">An aminoacyl-tRNA editing enzyme that deacylates mischarged D-aminoacyl-tRNAs. Also deacylates mischarged glycyl-tRNA(Ala), protecting cells against glycine mischarging by AlaRS. Acts via tRNA-based rather than protein-based catalysis; rejects L-amino acids rather than detecting D-amino acids in the active site. By recycling D-aminoacyl-tRNA to D-amino acids and free tRNA molecules, this enzyme counteracts the toxicity associated with the formation of D-aminoacyl-tRNA entities in vivo and helps enforce protein L-homochirality.</text>
</comment>
<comment type="catalytic activity">
    <reaction evidence="6">
        <text>a D-aminoacyl-tRNA + H2O = a tRNA + a D-alpha-amino acid + H(+)</text>
        <dbReference type="Rhea" id="RHEA:13953"/>
        <dbReference type="Rhea" id="RHEA-COMP:10123"/>
        <dbReference type="Rhea" id="RHEA-COMP:10124"/>
        <dbReference type="ChEBI" id="CHEBI:15377"/>
        <dbReference type="ChEBI" id="CHEBI:15378"/>
        <dbReference type="ChEBI" id="CHEBI:59871"/>
        <dbReference type="ChEBI" id="CHEBI:78442"/>
        <dbReference type="ChEBI" id="CHEBI:79333"/>
        <dbReference type="EC" id="3.1.1.96"/>
    </reaction>
</comment>
<dbReference type="Proteomes" id="UP000297948">
    <property type="component" value="Unassembled WGS sequence"/>
</dbReference>
<evidence type="ECO:0000256" key="5">
    <source>
        <dbReference type="ARBA" id="ARBA00022884"/>
    </source>
</evidence>
<dbReference type="Gene3D" id="3.50.80.10">
    <property type="entry name" value="D-tyrosyl-tRNA(Tyr) deacylase"/>
    <property type="match status" value="1"/>
</dbReference>
<dbReference type="AlphaFoldDB" id="A0A4Z0GU30"/>
<keyword evidence="5 6" id="KW-0694">RNA-binding</keyword>
<dbReference type="HAMAP" id="MF_00518">
    <property type="entry name" value="Deacylase_Dtd"/>
    <property type="match status" value="1"/>
</dbReference>
<evidence type="ECO:0000256" key="6">
    <source>
        <dbReference type="HAMAP-Rule" id="MF_00518"/>
    </source>
</evidence>
<evidence type="ECO:0000256" key="4">
    <source>
        <dbReference type="ARBA" id="ARBA00022801"/>
    </source>
</evidence>
<comment type="catalytic activity">
    <reaction evidence="6">
        <text>glycyl-tRNA(Ala) + H2O = tRNA(Ala) + glycine + H(+)</text>
        <dbReference type="Rhea" id="RHEA:53744"/>
        <dbReference type="Rhea" id="RHEA-COMP:9657"/>
        <dbReference type="Rhea" id="RHEA-COMP:13640"/>
        <dbReference type="ChEBI" id="CHEBI:15377"/>
        <dbReference type="ChEBI" id="CHEBI:15378"/>
        <dbReference type="ChEBI" id="CHEBI:57305"/>
        <dbReference type="ChEBI" id="CHEBI:78442"/>
        <dbReference type="ChEBI" id="CHEBI:78522"/>
    </reaction>
</comment>
<dbReference type="SUPFAM" id="SSF69500">
    <property type="entry name" value="DTD-like"/>
    <property type="match status" value="1"/>
</dbReference>
<comment type="domain">
    <text evidence="6">A Gly-cisPro motif from one monomer fits into the active site of the other monomer to allow specific chiral rejection of L-amino acids.</text>
</comment>
<dbReference type="RefSeq" id="WP_135340832.1">
    <property type="nucleotide sequence ID" value="NZ_JBHLTX010000066.1"/>
</dbReference>
<dbReference type="GO" id="GO:0106026">
    <property type="term" value="F:Gly-tRNA(Ala) deacylase activity"/>
    <property type="evidence" value="ECO:0007669"/>
    <property type="project" value="UniProtKB-UniRule"/>
</dbReference>
<dbReference type="PANTHER" id="PTHR10472:SF5">
    <property type="entry name" value="D-AMINOACYL-TRNA DEACYLASE 1"/>
    <property type="match status" value="1"/>
</dbReference>
<evidence type="ECO:0000313" key="7">
    <source>
        <dbReference type="EMBL" id="TGB00490.1"/>
    </source>
</evidence>
<sequence length="159" mass="16722">MRAVVQRVNGASVVVDGEVVGEIVGQGLCVLVGVTHDDTPEKAAQLARKLWSVRIFDGEAGPEGPSVEGGGGRRAEEKSCSDLDAPLLVISQFTLYGDARKGRRPTWNAAAPGEVAEPLVDEVVARLRALGAQVETGRFGADMKVSLTNNGPFTIIVEV</sequence>
<dbReference type="EC" id="3.1.1.96" evidence="6"/>
<comment type="similarity">
    <text evidence="1 6">Belongs to the DTD family.</text>
</comment>
<dbReference type="InterPro" id="IPR023509">
    <property type="entry name" value="DTD-like_sf"/>
</dbReference>
<proteinExistence type="inferred from homology"/>
<keyword evidence="2 6" id="KW-0963">Cytoplasm</keyword>
<evidence type="ECO:0000256" key="3">
    <source>
        <dbReference type="ARBA" id="ARBA00022555"/>
    </source>
</evidence>
<accession>A0A4Z0GU30</accession>
<dbReference type="GO" id="GO:0005737">
    <property type="term" value="C:cytoplasm"/>
    <property type="evidence" value="ECO:0007669"/>
    <property type="project" value="UniProtKB-SubCell"/>
</dbReference>
<dbReference type="GO" id="GO:0019478">
    <property type="term" value="P:D-amino acid catabolic process"/>
    <property type="evidence" value="ECO:0007669"/>
    <property type="project" value="UniProtKB-UniRule"/>
</dbReference>
<name>A0A4Z0GU30_9ACTN</name>
<gene>
    <name evidence="6" type="primary">dtd</name>
    <name evidence="7" type="ORF">E4099_21985</name>
</gene>
<dbReference type="PANTHER" id="PTHR10472">
    <property type="entry name" value="D-TYROSYL-TRNA TYR DEACYLASE"/>
    <property type="match status" value="1"/>
</dbReference>
<dbReference type="NCBIfam" id="TIGR00256">
    <property type="entry name" value="D-aminoacyl-tRNA deacylase"/>
    <property type="match status" value="1"/>
</dbReference>
<protein>
    <recommendedName>
        <fullName evidence="6">D-aminoacyl-tRNA deacylase</fullName>
        <shortName evidence="6">DTD</shortName>
        <ecNumber evidence="6">3.1.1.96</ecNumber>
    </recommendedName>
    <alternativeName>
        <fullName evidence="6">Gly-tRNA(Ala) deacylase</fullName>
        <ecNumber evidence="6">3.1.1.-</ecNumber>
    </alternativeName>
</protein>
<dbReference type="Pfam" id="PF02580">
    <property type="entry name" value="Tyr_Deacylase"/>
    <property type="match status" value="1"/>
</dbReference>
<dbReference type="InterPro" id="IPR003732">
    <property type="entry name" value="Daa-tRNA_deacyls_DTD"/>
</dbReference>
<reference evidence="7 8" key="1">
    <citation type="submission" date="2019-03" db="EMBL/GenBank/DDBJ databases">
        <authorList>
            <person name="Gonzalez-Pimentel J.L."/>
        </authorList>
    </citation>
    <scope>NUCLEOTIDE SEQUENCE [LARGE SCALE GENOMIC DNA]</scope>
    <source>
        <strain evidence="7 8">JCM 31289</strain>
    </source>
</reference>
<dbReference type="GO" id="GO:0000049">
    <property type="term" value="F:tRNA binding"/>
    <property type="evidence" value="ECO:0007669"/>
    <property type="project" value="UniProtKB-UniRule"/>
</dbReference>
<comment type="caution">
    <text evidence="7">The sequence shown here is derived from an EMBL/GenBank/DDBJ whole genome shotgun (WGS) entry which is preliminary data.</text>
</comment>
<dbReference type="OrthoDB" id="9801395at2"/>
<evidence type="ECO:0000256" key="1">
    <source>
        <dbReference type="ARBA" id="ARBA00009673"/>
    </source>
</evidence>
<dbReference type="EMBL" id="SRID01000240">
    <property type="protein sequence ID" value="TGB00490.1"/>
    <property type="molecule type" value="Genomic_DNA"/>
</dbReference>
<dbReference type="EC" id="3.1.1.-" evidence="6"/>
<feature type="short sequence motif" description="Gly-cisPro motif, important for rejection of L-amino acids" evidence="6">
    <location>
        <begin position="151"/>
        <end position="152"/>
    </location>
</feature>
<keyword evidence="4 6" id="KW-0378">Hydrolase</keyword>
<evidence type="ECO:0000256" key="2">
    <source>
        <dbReference type="ARBA" id="ARBA00022490"/>
    </source>
</evidence>
<dbReference type="FunFam" id="3.50.80.10:FF:000002">
    <property type="entry name" value="D-aminoacyl-tRNA deacylase"/>
    <property type="match status" value="1"/>
</dbReference>
<organism evidence="7 8">
    <name type="scientific">Streptomyces palmae</name>
    <dbReference type="NCBI Taxonomy" id="1701085"/>
    <lineage>
        <taxon>Bacteria</taxon>
        <taxon>Bacillati</taxon>
        <taxon>Actinomycetota</taxon>
        <taxon>Actinomycetes</taxon>
        <taxon>Kitasatosporales</taxon>
        <taxon>Streptomycetaceae</taxon>
        <taxon>Streptomyces</taxon>
    </lineage>
</organism>
<comment type="subunit">
    <text evidence="6">Homodimer.</text>
</comment>
<evidence type="ECO:0000313" key="8">
    <source>
        <dbReference type="Proteomes" id="UP000297948"/>
    </source>
</evidence>
<comment type="subcellular location">
    <subcellularLocation>
        <location evidence="6">Cytoplasm</location>
    </subcellularLocation>
</comment>
<dbReference type="GO" id="GO:0051500">
    <property type="term" value="F:D-tyrosyl-tRNA(Tyr) deacylase activity"/>
    <property type="evidence" value="ECO:0007669"/>
    <property type="project" value="TreeGrafter"/>
</dbReference>
<keyword evidence="8" id="KW-1185">Reference proteome</keyword>
<keyword evidence="3 6" id="KW-0820">tRNA-binding</keyword>
<dbReference type="GO" id="GO:0043908">
    <property type="term" value="F:Ser(Gly)-tRNA(Ala) hydrolase activity"/>
    <property type="evidence" value="ECO:0007669"/>
    <property type="project" value="UniProtKB-UniRule"/>
</dbReference>